<sequence length="150" mass="16115">MTYPERALDFFHQGYNCAQSVLAAFADDLELTVPAALKLSSGFGAGIGRMRGVCGAFSALAMVAGFVRGNTTPDLDDKEAIFSLIRSLAAEFEQAHGSLICRDLLHLGNDVQESARPQARTAAYYASRPCEACIAFCAARGEQLLNRTAY</sequence>
<dbReference type="STRING" id="1679444.PYTT_1323"/>
<dbReference type="NCBIfam" id="TIGR01909">
    <property type="entry name" value="C_GCAxxG_C_C"/>
    <property type="match status" value="1"/>
</dbReference>
<dbReference type="KEGG" id="agl:PYTT_1323"/>
<name>A0A1C7PDK1_9BACT</name>
<dbReference type="RefSeq" id="WP_067773538.1">
    <property type="nucleotide sequence ID" value="NZ_LIGX01000012.1"/>
</dbReference>
<dbReference type="EMBL" id="LT629973">
    <property type="protein sequence ID" value="SEH86779.1"/>
    <property type="molecule type" value="Genomic_DNA"/>
</dbReference>
<dbReference type="Pfam" id="PF09719">
    <property type="entry name" value="C_GCAxxG_C_C"/>
    <property type="match status" value="1"/>
</dbReference>
<dbReference type="Proteomes" id="UP000176204">
    <property type="component" value="Chromosome I"/>
</dbReference>
<reference evidence="2" key="1">
    <citation type="submission" date="2016-09" db="EMBL/GenBank/DDBJ databases">
        <authorList>
            <person name="Koehorst J."/>
        </authorList>
    </citation>
    <scope>NUCLEOTIDE SEQUENCE [LARGE SCALE GENOMIC DNA]</scope>
</reference>
<proteinExistence type="predicted"/>
<protein>
    <submittedName>
        <fullName evidence="1">Cgcaxxgcc motif</fullName>
    </submittedName>
</protein>
<accession>A0A1C7PDK1</accession>
<evidence type="ECO:0000313" key="2">
    <source>
        <dbReference type="Proteomes" id="UP000176204"/>
    </source>
</evidence>
<keyword evidence="2" id="KW-1185">Reference proteome</keyword>
<evidence type="ECO:0000313" key="1">
    <source>
        <dbReference type="EMBL" id="SEH86779.1"/>
    </source>
</evidence>
<gene>
    <name evidence="1" type="ORF">PYTT_1323</name>
</gene>
<dbReference type="InterPro" id="IPR010181">
    <property type="entry name" value="CGCAxxGCC_motif"/>
</dbReference>
<organism evidence="1 2">
    <name type="scientific">Akkermansia glycaniphila</name>
    <dbReference type="NCBI Taxonomy" id="1679444"/>
    <lineage>
        <taxon>Bacteria</taxon>
        <taxon>Pseudomonadati</taxon>
        <taxon>Verrucomicrobiota</taxon>
        <taxon>Verrucomicrobiia</taxon>
        <taxon>Verrucomicrobiales</taxon>
        <taxon>Akkermansiaceae</taxon>
        <taxon>Akkermansia</taxon>
    </lineage>
</organism>
<dbReference type="AlphaFoldDB" id="A0A1C7PDK1"/>